<organism evidence="5 6">
    <name type="scientific">Rubrobacter radiotolerans</name>
    <name type="common">Arthrobacter radiotolerans</name>
    <dbReference type="NCBI Taxonomy" id="42256"/>
    <lineage>
        <taxon>Bacteria</taxon>
        <taxon>Bacillati</taxon>
        <taxon>Actinomycetota</taxon>
        <taxon>Rubrobacteria</taxon>
        <taxon>Rubrobacterales</taxon>
        <taxon>Rubrobacteraceae</taxon>
        <taxon>Rubrobacter</taxon>
    </lineage>
</organism>
<dbReference type="InterPro" id="IPR000524">
    <property type="entry name" value="Tscrpt_reg_HTH_GntR"/>
</dbReference>
<dbReference type="SUPFAM" id="SSF46785">
    <property type="entry name" value="Winged helix' DNA-binding domain"/>
    <property type="match status" value="1"/>
</dbReference>
<dbReference type="GO" id="GO:0003677">
    <property type="term" value="F:DNA binding"/>
    <property type="evidence" value="ECO:0007669"/>
    <property type="project" value="UniProtKB-KW"/>
</dbReference>
<evidence type="ECO:0000256" key="3">
    <source>
        <dbReference type="ARBA" id="ARBA00023163"/>
    </source>
</evidence>
<dbReference type="GO" id="GO:0003700">
    <property type="term" value="F:DNA-binding transcription factor activity"/>
    <property type="evidence" value="ECO:0007669"/>
    <property type="project" value="InterPro"/>
</dbReference>
<dbReference type="SMART" id="SM00345">
    <property type="entry name" value="HTH_GNTR"/>
    <property type="match status" value="1"/>
</dbReference>
<accession>A0A023X7E3</accession>
<keyword evidence="3" id="KW-0804">Transcription</keyword>
<evidence type="ECO:0000313" key="6">
    <source>
        <dbReference type="Proteomes" id="UP000025229"/>
    </source>
</evidence>
<dbReference type="InterPro" id="IPR036390">
    <property type="entry name" value="WH_DNA-bd_sf"/>
</dbReference>
<dbReference type="AlphaFoldDB" id="A0A023X7E3"/>
<protein>
    <submittedName>
        <fullName evidence="5">Bacterial regulatory protein, gntR family</fullName>
    </submittedName>
</protein>
<keyword evidence="6" id="KW-1185">Reference proteome</keyword>
<dbReference type="InterPro" id="IPR036388">
    <property type="entry name" value="WH-like_DNA-bd_sf"/>
</dbReference>
<keyword evidence="1" id="KW-0805">Transcription regulation</keyword>
<reference evidence="5 6" key="1">
    <citation type="submission" date="2014-03" db="EMBL/GenBank/DDBJ databases">
        <title>Complete genome sequence of the Radio-Resistant Rubrobacter radiotolerans RSPS-4.</title>
        <authorList>
            <person name="Egas C.C."/>
            <person name="Barroso C.C."/>
            <person name="Froufe H.J.C."/>
            <person name="Pacheco J.J."/>
            <person name="Albuquerque L.L."/>
            <person name="da Costa M.M.S."/>
        </authorList>
    </citation>
    <scope>NUCLEOTIDE SEQUENCE [LARGE SCALE GENOMIC DNA]</scope>
    <source>
        <strain evidence="5 6">RSPS-4</strain>
        <plasmid evidence="5 6">1</plasmid>
    </source>
</reference>
<evidence type="ECO:0000313" key="5">
    <source>
        <dbReference type="EMBL" id="AHY48111.1"/>
    </source>
</evidence>
<dbReference type="InterPro" id="IPR050679">
    <property type="entry name" value="Bact_HTH_transcr_reg"/>
</dbReference>
<dbReference type="EMBL" id="CP007515">
    <property type="protein sequence ID" value="AHY48111.1"/>
    <property type="molecule type" value="Genomic_DNA"/>
</dbReference>
<evidence type="ECO:0000256" key="1">
    <source>
        <dbReference type="ARBA" id="ARBA00023015"/>
    </source>
</evidence>
<dbReference type="Gene3D" id="1.10.10.10">
    <property type="entry name" value="Winged helix-like DNA-binding domain superfamily/Winged helix DNA-binding domain"/>
    <property type="match status" value="1"/>
</dbReference>
<dbReference type="HOGENOM" id="CLU_1325528_0_0_11"/>
<evidence type="ECO:0000259" key="4">
    <source>
        <dbReference type="PROSITE" id="PS50949"/>
    </source>
</evidence>
<dbReference type="eggNOG" id="COG1609">
    <property type="taxonomic scope" value="Bacteria"/>
</dbReference>
<dbReference type="PROSITE" id="PS50949">
    <property type="entry name" value="HTH_GNTR"/>
    <property type="match status" value="1"/>
</dbReference>
<dbReference type="PRINTS" id="PR00035">
    <property type="entry name" value="HTHGNTR"/>
</dbReference>
<dbReference type="CDD" id="cd07377">
    <property type="entry name" value="WHTH_GntR"/>
    <property type="match status" value="1"/>
</dbReference>
<dbReference type="Proteomes" id="UP000025229">
    <property type="component" value="Plasmid 1"/>
</dbReference>
<evidence type="ECO:0000256" key="2">
    <source>
        <dbReference type="ARBA" id="ARBA00023125"/>
    </source>
</evidence>
<dbReference type="PANTHER" id="PTHR44846">
    <property type="entry name" value="MANNOSYL-D-GLYCERATE TRANSPORT/METABOLISM SYSTEM REPRESSOR MNGR-RELATED"/>
    <property type="match status" value="1"/>
</dbReference>
<dbReference type="Pfam" id="PF00392">
    <property type="entry name" value="GntR"/>
    <property type="match status" value="1"/>
</dbReference>
<feature type="domain" description="HTH gntR-type" evidence="4">
    <location>
        <begin position="6"/>
        <end position="74"/>
    </location>
</feature>
<geneLocation type="plasmid" evidence="5">
    <name>1</name>
</geneLocation>
<gene>
    <name evidence="5" type="ORF">RradSPS_2828</name>
</gene>
<sequence length="207" mass="23030">MKQSGGPMYQRLRQDLLARIRRGEFTPGSLLPSENQLCKQYGVSVTTARRAFLELVKEGVVQRKAGVGTMVAPIVRHARLSFLSIDYEGDAWRRTPSAMGEIVSGIGAASWQRDASFSMTGVGSDEAVGYLRRLAEERTVDGVLIRAADDIGEKHLKVLENTRPGVRSTTASLMSARFRETRPRRRARLRSLTSYRVGHVPMQSTRP</sequence>
<proteinExistence type="predicted"/>
<dbReference type="KEGG" id="rrd:RradSPS_2828"/>
<keyword evidence="2" id="KW-0238">DNA-binding</keyword>
<name>A0A023X7E3_RUBRA</name>
<keyword evidence="5" id="KW-0614">Plasmid</keyword>